<dbReference type="InterPro" id="IPR001810">
    <property type="entry name" value="F-box_dom"/>
</dbReference>
<feature type="domain" description="F-box" evidence="1">
    <location>
        <begin position="59"/>
        <end position="92"/>
    </location>
</feature>
<dbReference type="CDD" id="cd09917">
    <property type="entry name" value="F-box_SF"/>
    <property type="match status" value="1"/>
</dbReference>
<name>A0A3S4PTL9_9MAGN</name>
<dbReference type="Gene3D" id="1.20.1280.50">
    <property type="match status" value="1"/>
</dbReference>
<accession>A0A3S4PTL9</accession>
<proteinExistence type="predicted"/>
<dbReference type="InterPro" id="IPR005174">
    <property type="entry name" value="KIB1-4_b-propeller"/>
</dbReference>
<keyword evidence="4" id="KW-1185">Reference proteome</keyword>
<evidence type="ECO:0000313" key="3">
    <source>
        <dbReference type="EMBL" id="RWR94719.1"/>
    </source>
</evidence>
<reference evidence="3 4" key="1">
    <citation type="journal article" date="2019" name="Nat. Plants">
        <title>Stout camphor tree genome fills gaps in understanding of flowering plant genome evolution.</title>
        <authorList>
            <person name="Chaw S.M."/>
            <person name="Liu Y.C."/>
            <person name="Wu Y.W."/>
            <person name="Wang H.Y."/>
            <person name="Lin C.I."/>
            <person name="Wu C.S."/>
            <person name="Ke H.M."/>
            <person name="Chang L.Y."/>
            <person name="Hsu C.Y."/>
            <person name="Yang H.T."/>
            <person name="Sudianto E."/>
            <person name="Hsu M.H."/>
            <person name="Wu K.P."/>
            <person name="Wang L.N."/>
            <person name="Leebens-Mack J.H."/>
            <person name="Tsai I.J."/>
        </authorList>
    </citation>
    <scope>NUCLEOTIDE SEQUENCE [LARGE SCALE GENOMIC DNA]</scope>
    <source>
        <strain evidence="4">cv. Chaw 1501</strain>
        <tissue evidence="3">Young leaves</tissue>
    </source>
</reference>
<sequence length="454" mass="52566">MQFISEVRIGLISMDKKQLEELALDEDVLYQIFNQCSLRETIRMGASSMDKKQLEELALDEDVMYRIFNQCSLRDTIRMGAVCKSWLSVSRWSTRARPQLPWLMMLPNSDSRAEEKEDDHPQSLQKQEGEFRSFFNLSENTLYDPVKFPELVGKRCCVSFNNADACGWIMTIVNHYLEMQLFHPWRRIQLQLPNYSTLPPGNAYPPSYFSVSYFQHDHRIFKAAMSDDAAVVMVINERSSKLAFCRIGDNVWTHVSSSTREAYFDVIYYNGQFYAIAFRGRLGVVHIDTTHPYVEILTELIIVDRFYPYLVADSASKSLFIVLRSCAENRIQQYPHISMSFITTSDFKVFEIGLEETGDYKKNPVELESLGDRVIFLGRNPSMIFLASQFRGLEGNRIYFTDDRMERFGHEIPLKFVDVGIFNMEDKSVQKLFLTKACHSSSPPIWVMPPCPAV</sequence>
<organism evidence="3 4">
    <name type="scientific">Cinnamomum micranthum f. kanehirae</name>
    <dbReference type="NCBI Taxonomy" id="337451"/>
    <lineage>
        <taxon>Eukaryota</taxon>
        <taxon>Viridiplantae</taxon>
        <taxon>Streptophyta</taxon>
        <taxon>Embryophyta</taxon>
        <taxon>Tracheophyta</taxon>
        <taxon>Spermatophyta</taxon>
        <taxon>Magnoliopsida</taxon>
        <taxon>Magnoliidae</taxon>
        <taxon>Laurales</taxon>
        <taxon>Lauraceae</taxon>
        <taxon>Cinnamomum</taxon>
    </lineage>
</organism>
<evidence type="ECO:0000313" key="4">
    <source>
        <dbReference type="Proteomes" id="UP000283530"/>
    </source>
</evidence>
<dbReference type="PANTHER" id="PTHR44259:SF114">
    <property type="entry name" value="OS06G0707300 PROTEIN"/>
    <property type="match status" value="1"/>
</dbReference>
<dbReference type="InterPro" id="IPR036047">
    <property type="entry name" value="F-box-like_dom_sf"/>
</dbReference>
<dbReference type="Pfam" id="PF03478">
    <property type="entry name" value="Beta-prop_KIB1-4"/>
    <property type="match status" value="1"/>
</dbReference>
<gene>
    <name evidence="3" type="ORF">CKAN_02402700</name>
</gene>
<comment type="caution">
    <text evidence="3">The sequence shown here is derived from an EMBL/GenBank/DDBJ whole genome shotgun (WGS) entry which is preliminary data.</text>
</comment>
<dbReference type="OrthoDB" id="642536at2759"/>
<dbReference type="Pfam" id="PF00646">
    <property type="entry name" value="F-box"/>
    <property type="match status" value="1"/>
</dbReference>
<dbReference type="Proteomes" id="UP000283530">
    <property type="component" value="Unassembled WGS sequence"/>
</dbReference>
<feature type="domain" description="KIB1-4 beta-propeller" evidence="2">
    <location>
        <begin position="134"/>
        <end position="423"/>
    </location>
</feature>
<evidence type="ECO:0000259" key="2">
    <source>
        <dbReference type="Pfam" id="PF03478"/>
    </source>
</evidence>
<protein>
    <submittedName>
        <fullName evidence="3">Putative F-box protein</fullName>
    </submittedName>
</protein>
<evidence type="ECO:0000259" key="1">
    <source>
        <dbReference type="Pfam" id="PF00646"/>
    </source>
</evidence>
<dbReference type="AlphaFoldDB" id="A0A3S4PTL9"/>
<dbReference type="EMBL" id="QPKB01000011">
    <property type="protein sequence ID" value="RWR94719.1"/>
    <property type="molecule type" value="Genomic_DNA"/>
</dbReference>
<dbReference type="SUPFAM" id="SSF81383">
    <property type="entry name" value="F-box domain"/>
    <property type="match status" value="1"/>
</dbReference>
<dbReference type="STRING" id="337451.A0A3S4PTL9"/>
<dbReference type="InterPro" id="IPR050942">
    <property type="entry name" value="F-box_BR-signaling"/>
</dbReference>
<dbReference type="PANTHER" id="PTHR44259">
    <property type="entry name" value="OS07G0183000 PROTEIN-RELATED"/>
    <property type="match status" value="1"/>
</dbReference>